<comment type="similarity">
    <text evidence="1">Belongs to the AHA1 family.</text>
</comment>
<protein>
    <submittedName>
        <fullName evidence="3">SRPBCC domain-containing protein</fullName>
    </submittedName>
</protein>
<organism evidence="3 4">
    <name type="scientific">Ohtaekwangia kribbensis</name>
    <dbReference type="NCBI Taxonomy" id="688913"/>
    <lineage>
        <taxon>Bacteria</taxon>
        <taxon>Pseudomonadati</taxon>
        <taxon>Bacteroidota</taxon>
        <taxon>Cytophagia</taxon>
        <taxon>Cytophagales</taxon>
        <taxon>Fulvivirgaceae</taxon>
        <taxon>Ohtaekwangia</taxon>
    </lineage>
</organism>
<reference evidence="4" key="1">
    <citation type="journal article" date="2019" name="Int. J. Syst. Evol. Microbiol.">
        <title>The Global Catalogue of Microorganisms (GCM) 10K type strain sequencing project: providing services to taxonomists for standard genome sequencing and annotation.</title>
        <authorList>
            <consortium name="The Broad Institute Genomics Platform"/>
            <consortium name="The Broad Institute Genome Sequencing Center for Infectious Disease"/>
            <person name="Wu L."/>
            <person name="Ma J."/>
        </authorList>
    </citation>
    <scope>NUCLEOTIDE SEQUENCE [LARGE SCALE GENOMIC DNA]</scope>
    <source>
        <strain evidence="4">CCUG 58938</strain>
    </source>
</reference>
<evidence type="ECO:0000259" key="2">
    <source>
        <dbReference type="Pfam" id="PF08327"/>
    </source>
</evidence>
<dbReference type="InterPro" id="IPR023393">
    <property type="entry name" value="START-like_dom_sf"/>
</dbReference>
<dbReference type="EMBL" id="JBHTKA010000001">
    <property type="protein sequence ID" value="MFD0999078.1"/>
    <property type="molecule type" value="Genomic_DNA"/>
</dbReference>
<dbReference type="InterPro" id="IPR013538">
    <property type="entry name" value="ASHA1/2-like_C"/>
</dbReference>
<dbReference type="Proteomes" id="UP001597112">
    <property type="component" value="Unassembled WGS sequence"/>
</dbReference>
<dbReference type="RefSeq" id="WP_377576879.1">
    <property type="nucleotide sequence ID" value="NZ_JBHTKA010000001.1"/>
</dbReference>
<gene>
    <name evidence="3" type="ORF">ACFQ21_07160</name>
</gene>
<comment type="caution">
    <text evidence="3">The sequence shown here is derived from an EMBL/GenBank/DDBJ whole genome shotgun (WGS) entry which is preliminary data.</text>
</comment>
<dbReference type="Pfam" id="PF08327">
    <property type="entry name" value="AHSA1"/>
    <property type="match status" value="1"/>
</dbReference>
<dbReference type="SUPFAM" id="SSF55961">
    <property type="entry name" value="Bet v1-like"/>
    <property type="match status" value="1"/>
</dbReference>
<dbReference type="Gene3D" id="3.30.530.20">
    <property type="match status" value="1"/>
</dbReference>
<name>A0ABW3JYL8_9BACT</name>
<sequence>MQYDWSTFTKRISIKADAKAIYNSWATQQGLEEWFLRLAAFVKPDGTPRDAQSNVQAGDTYTWLWFGYGDETVEYGKVLQANGIDSFQFTFSGGCIVNVHVKEEQYETVCVLTQSNIPLTEEGKVNYHLGCMQGWTFYLANLKSFLEGGIDLRNKNDQLHDVINA</sequence>
<dbReference type="CDD" id="cd07814">
    <property type="entry name" value="SRPBCC_CalC_Aha1-like"/>
    <property type="match status" value="1"/>
</dbReference>
<evidence type="ECO:0000256" key="1">
    <source>
        <dbReference type="ARBA" id="ARBA00006817"/>
    </source>
</evidence>
<accession>A0ABW3JYL8</accession>
<feature type="domain" description="Activator of Hsp90 ATPase homologue 1/2-like C-terminal" evidence="2">
    <location>
        <begin position="16"/>
        <end position="147"/>
    </location>
</feature>
<evidence type="ECO:0000313" key="3">
    <source>
        <dbReference type="EMBL" id="MFD0999078.1"/>
    </source>
</evidence>
<proteinExistence type="inferred from homology"/>
<keyword evidence="4" id="KW-1185">Reference proteome</keyword>
<evidence type="ECO:0000313" key="4">
    <source>
        <dbReference type="Proteomes" id="UP001597112"/>
    </source>
</evidence>